<reference evidence="13" key="1">
    <citation type="journal article" date="2014" name="Int. J. Syst. Evol. Microbiol.">
        <title>Complete genome sequence of Corynebacterium casei LMG S-19264T (=DSM 44701T), isolated from a smear-ripened cheese.</title>
        <authorList>
            <consortium name="US DOE Joint Genome Institute (JGI-PGF)"/>
            <person name="Walter F."/>
            <person name="Albersmeier A."/>
            <person name="Kalinowski J."/>
            <person name="Ruckert C."/>
        </authorList>
    </citation>
    <scope>NUCLEOTIDE SEQUENCE</scope>
    <source>
        <strain evidence="13">CGMCC 1.15367</strain>
    </source>
</reference>
<dbReference type="InterPro" id="IPR034291">
    <property type="entry name" value="TMP_synthase"/>
</dbReference>
<sequence length="219" mass="22202">MPVPDLRLYALVDAALGRERLPELARRAVAGGATLVQYRDKQAGTRQMVECARAIGAALAGSGVPLLINDRLDVALAGGAAGVHLGREDMRAADARALLGPGAILGLTVKNAADAAEAGRAPVDYACIGGVFETLSKVNPDPPVGLVGLSELRARLRDLAPHLPVGAIAGIDLARVAPVIAAGADGVAVISALFGADDVAGRARDLRAAVDAAFKERAA</sequence>
<feature type="binding site" evidence="9">
    <location>
        <begin position="190"/>
        <end position="191"/>
    </location>
    <ligand>
        <name>2-[(2R,5Z)-2-carboxy-4-methylthiazol-5(2H)-ylidene]ethyl phosphate</name>
        <dbReference type="ChEBI" id="CHEBI:62899"/>
    </ligand>
</feature>
<dbReference type="EMBL" id="BMIQ01000006">
    <property type="protein sequence ID" value="GGE15410.1"/>
    <property type="molecule type" value="Genomic_DNA"/>
</dbReference>
<evidence type="ECO:0000256" key="11">
    <source>
        <dbReference type="RuleBase" id="RU004253"/>
    </source>
</evidence>
<dbReference type="CDD" id="cd00564">
    <property type="entry name" value="TMP_TenI"/>
    <property type="match status" value="1"/>
</dbReference>
<evidence type="ECO:0000256" key="8">
    <source>
        <dbReference type="ARBA" id="ARBA00047883"/>
    </source>
</evidence>
<dbReference type="NCBIfam" id="TIGR00693">
    <property type="entry name" value="thiE"/>
    <property type="match status" value="1"/>
</dbReference>
<comment type="catalytic activity">
    <reaction evidence="6 9 10">
        <text>4-methyl-5-(2-phosphooxyethyl)-thiazole + 4-amino-2-methyl-5-(diphosphooxymethyl)pyrimidine + H(+) = thiamine phosphate + diphosphate</text>
        <dbReference type="Rhea" id="RHEA:22328"/>
        <dbReference type="ChEBI" id="CHEBI:15378"/>
        <dbReference type="ChEBI" id="CHEBI:33019"/>
        <dbReference type="ChEBI" id="CHEBI:37575"/>
        <dbReference type="ChEBI" id="CHEBI:57841"/>
        <dbReference type="ChEBI" id="CHEBI:58296"/>
        <dbReference type="EC" id="2.5.1.3"/>
    </reaction>
</comment>
<protein>
    <recommendedName>
        <fullName evidence="9">Thiamine-phosphate synthase</fullName>
        <shortName evidence="9">TP synthase</shortName>
        <shortName evidence="9">TPS</shortName>
        <ecNumber evidence="9">2.5.1.3</ecNumber>
    </recommendedName>
    <alternativeName>
        <fullName evidence="9">Thiamine-phosphate pyrophosphorylase</fullName>
        <shortName evidence="9">TMP pyrophosphorylase</shortName>
        <shortName evidence="9">TMP-PPase</shortName>
    </alternativeName>
</protein>
<feature type="binding site" evidence="9">
    <location>
        <begin position="134"/>
        <end position="136"/>
    </location>
    <ligand>
        <name>2-[(2R,5Z)-2-carboxy-4-methylthiazol-5(2H)-ylidene]ethyl phosphate</name>
        <dbReference type="ChEBI" id="CHEBI:62899"/>
    </ligand>
</feature>
<feature type="binding site" evidence="9">
    <location>
        <position position="70"/>
    </location>
    <ligand>
        <name>Mg(2+)</name>
        <dbReference type="ChEBI" id="CHEBI:18420"/>
    </ligand>
</feature>
<evidence type="ECO:0000256" key="6">
    <source>
        <dbReference type="ARBA" id="ARBA00047334"/>
    </source>
</evidence>
<evidence type="ECO:0000256" key="10">
    <source>
        <dbReference type="RuleBase" id="RU003826"/>
    </source>
</evidence>
<keyword evidence="3 9" id="KW-0479">Metal-binding</keyword>
<comment type="catalytic activity">
    <reaction evidence="8 9 10">
        <text>2-[(2R,5Z)-2-carboxy-4-methylthiazol-5(2H)-ylidene]ethyl phosphate + 4-amino-2-methyl-5-(diphosphooxymethyl)pyrimidine + 2 H(+) = thiamine phosphate + CO2 + diphosphate</text>
        <dbReference type="Rhea" id="RHEA:47844"/>
        <dbReference type="ChEBI" id="CHEBI:15378"/>
        <dbReference type="ChEBI" id="CHEBI:16526"/>
        <dbReference type="ChEBI" id="CHEBI:33019"/>
        <dbReference type="ChEBI" id="CHEBI:37575"/>
        <dbReference type="ChEBI" id="CHEBI:57841"/>
        <dbReference type="ChEBI" id="CHEBI:62899"/>
        <dbReference type="EC" id="2.5.1.3"/>
    </reaction>
</comment>
<comment type="function">
    <text evidence="9">Condenses 4-methyl-5-(beta-hydroxyethyl)thiazole monophosphate (THZ-P) and 2-methyl-4-amino-5-hydroxymethyl pyrimidine pyrophosphate (HMP-PP) to form thiamine monophosphate (TMP).</text>
</comment>
<feature type="domain" description="Thiamine phosphate synthase/TenI" evidence="12">
    <location>
        <begin position="8"/>
        <end position="193"/>
    </location>
</feature>
<evidence type="ECO:0000256" key="2">
    <source>
        <dbReference type="ARBA" id="ARBA00022679"/>
    </source>
</evidence>
<keyword evidence="2 9" id="KW-0808">Transferase</keyword>
<dbReference type="InterPro" id="IPR022998">
    <property type="entry name" value="ThiamineP_synth_TenI"/>
</dbReference>
<evidence type="ECO:0000256" key="7">
    <source>
        <dbReference type="ARBA" id="ARBA00047851"/>
    </source>
</evidence>
<comment type="caution">
    <text evidence="13">The sequence shown here is derived from an EMBL/GenBank/DDBJ whole genome shotgun (WGS) entry which is preliminary data.</text>
</comment>
<evidence type="ECO:0000256" key="1">
    <source>
        <dbReference type="ARBA" id="ARBA00005165"/>
    </source>
</evidence>
<evidence type="ECO:0000256" key="4">
    <source>
        <dbReference type="ARBA" id="ARBA00022842"/>
    </source>
</evidence>
<dbReference type="PANTHER" id="PTHR20857:SF15">
    <property type="entry name" value="THIAMINE-PHOSPHATE SYNTHASE"/>
    <property type="match status" value="1"/>
</dbReference>
<feature type="binding site" evidence="9">
    <location>
        <position position="170"/>
    </location>
    <ligand>
        <name>2-[(2R,5Z)-2-carboxy-4-methylthiazol-5(2H)-ylidene]ethyl phosphate</name>
        <dbReference type="ChEBI" id="CHEBI:62899"/>
    </ligand>
</feature>
<comment type="cofactor">
    <cofactor evidence="9">
        <name>Mg(2+)</name>
        <dbReference type="ChEBI" id="CHEBI:18420"/>
    </cofactor>
    <text evidence="9">Binds 1 Mg(2+) ion per subunit.</text>
</comment>
<comment type="catalytic activity">
    <reaction evidence="7 9 10">
        <text>2-(2-carboxy-4-methylthiazol-5-yl)ethyl phosphate + 4-amino-2-methyl-5-(diphosphooxymethyl)pyrimidine + 2 H(+) = thiamine phosphate + CO2 + diphosphate</text>
        <dbReference type="Rhea" id="RHEA:47848"/>
        <dbReference type="ChEBI" id="CHEBI:15378"/>
        <dbReference type="ChEBI" id="CHEBI:16526"/>
        <dbReference type="ChEBI" id="CHEBI:33019"/>
        <dbReference type="ChEBI" id="CHEBI:37575"/>
        <dbReference type="ChEBI" id="CHEBI:57841"/>
        <dbReference type="ChEBI" id="CHEBI:62890"/>
        <dbReference type="EC" id="2.5.1.3"/>
    </reaction>
</comment>
<dbReference type="Proteomes" id="UP000644699">
    <property type="component" value="Unassembled WGS sequence"/>
</dbReference>
<dbReference type="InterPro" id="IPR013785">
    <property type="entry name" value="Aldolase_TIM"/>
</dbReference>
<dbReference type="GO" id="GO:0000287">
    <property type="term" value="F:magnesium ion binding"/>
    <property type="evidence" value="ECO:0007669"/>
    <property type="project" value="UniProtKB-UniRule"/>
</dbReference>
<evidence type="ECO:0000313" key="14">
    <source>
        <dbReference type="Proteomes" id="UP000644699"/>
    </source>
</evidence>
<gene>
    <name evidence="9 13" type="primary">thiE</name>
    <name evidence="13" type="ORF">GCM10011390_38140</name>
</gene>
<dbReference type="AlphaFoldDB" id="A0A916ZUZ9"/>
<dbReference type="PANTHER" id="PTHR20857">
    <property type="entry name" value="THIAMINE-PHOSPHATE PYROPHOSPHORYLASE"/>
    <property type="match status" value="1"/>
</dbReference>
<evidence type="ECO:0000259" key="12">
    <source>
        <dbReference type="Pfam" id="PF02581"/>
    </source>
</evidence>
<comment type="similarity">
    <text evidence="9 10">Belongs to the thiamine-phosphate synthase family.</text>
</comment>
<comment type="pathway">
    <text evidence="1 9 11">Cofactor biosynthesis; thiamine diphosphate biosynthesis; thiamine phosphate from 4-amino-2-methyl-5-diphosphomethylpyrimidine and 4-methyl-5-(2-phosphoethyl)-thiazole: step 1/1.</text>
</comment>
<evidence type="ECO:0000313" key="13">
    <source>
        <dbReference type="EMBL" id="GGE15410.1"/>
    </source>
</evidence>
<dbReference type="InterPro" id="IPR036206">
    <property type="entry name" value="ThiamineP_synth_sf"/>
</dbReference>
<dbReference type="GO" id="GO:0005737">
    <property type="term" value="C:cytoplasm"/>
    <property type="evidence" value="ECO:0007669"/>
    <property type="project" value="TreeGrafter"/>
</dbReference>
<dbReference type="GO" id="GO:0009229">
    <property type="term" value="P:thiamine diphosphate biosynthetic process"/>
    <property type="evidence" value="ECO:0007669"/>
    <property type="project" value="UniProtKB-UniRule"/>
</dbReference>
<feature type="binding site" evidence="9">
    <location>
        <position position="89"/>
    </location>
    <ligand>
        <name>Mg(2+)</name>
        <dbReference type="ChEBI" id="CHEBI:18420"/>
    </ligand>
</feature>
<feature type="binding site" evidence="9">
    <location>
        <position position="108"/>
    </location>
    <ligand>
        <name>4-amino-2-methyl-5-(diphosphooxymethyl)pyrimidine</name>
        <dbReference type="ChEBI" id="CHEBI:57841"/>
    </ligand>
</feature>
<keyword evidence="5 9" id="KW-0784">Thiamine biosynthesis</keyword>
<dbReference type="SUPFAM" id="SSF51391">
    <property type="entry name" value="Thiamin phosphate synthase"/>
    <property type="match status" value="1"/>
</dbReference>
<proteinExistence type="inferred from homology"/>
<dbReference type="EC" id="2.5.1.3" evidence="9"/>
<keyword evidence="4 9" id="KW-0460">Magnesium</keyword>
<dbReference type="Gene3D" id="3.20.20.70">
    <property type="entry name" value="Aldolase class I"/>
    <property type="match status" value="1"/>
</dbReference>
<dbReference type="Pfam" id="PF02581">
    <property type="entry name" value="TMP-TENI"/>
    <property type="match status" value="1"/>
</dbReference>
<name>A0A916ZUZ9_9HYPH</name>
<accession>A0A916ZUZ9</accession>
<dbReference type="HAMAP" id="MF_00097">
    <property type="entry name" value="TMP_synthase"/>
    <property type="match status" value="1"/>
</dbReference>
<dbReference type="GO" id="GO:0009228">
    <property type="term" value="P:thiamine biosynthetic process"/>
    <property type="evidence" value="ECO:0007669"/>
    <property type="project" value="UniProtKB-KW"/>
</dbReference>
<keyword evidence="14" id="KW-1185">Reference proteome</keyword>
<feature type="binding site" evidence="9">
    <location>
        <position position="69"/>
    </location>
    <ligand>
        <name>4-amino-2-methyl-5-(diphosphooxymethyl)pyrimidine</name>
        <dbReference type="ChEBI" id="CHEBI:57841"/>
    </ligand>
</feature>
<evidence type="ECO:0000256" key="3">
    <source>
        <dbReference type="ARBA" id="ARBA00022723"/>
    </source>
</evidence>
<evidence type="ECO:0000256" key="5">
    <source>
        <dbReference type="ARBA" id="ARBA00022977"/>
    </source>
</evidence>
<feature type="binding site" evidence="9">
    <location>
        <begin position="37"/>
        <end position="41"/>
    </location>
    <ligand>
        <name>4-amino-2-methyl-5-(diphosphooxymethyl)pyrimidine</name>
        <dbReference type="ChEBI" id="CHEBI:57841"/>
    </ligand>
</feature>
<feature type="binding site" evidence="9">
    <location>
        <position position="137"/>
    </location>
    <ligand>
        <name>4-amino-2-methyl-5-(diphosphooxymethyl)pyrimidine</name>
        <dbReference type="ChEBI" id="CHEBI:57841"/>
    </ligand>
</feature>
<dbReference type="RefSeq" id="WP_188911341.1">
    <property type="nucleotide sequence ID" value="NZ_BMIQ01000006.1"/>
</dbReference>
<organism evidence="13 14">
    <name type="scientific">Aureimonas endophytica</name>
    <dbReference type="NCBI Taxonomy" id="2027858"/>
    <lineage>
        <taxon>Bacteria</taxon>
        <taxon>Pseudomonadati</taxon>
        <taxon>Pseudomonadota</taxon>
        <taxon>Alphaproteobacteria</taxon>
        <taxon>Hyphomicrobiales</taxon>
        <taxon>Aurantimonadaceae</taxon>
        <taxon>Aureimonas</taxon>
    </lineage>
</organism>
<reference evidence="13" key="2">
    <citation type="submission" date="2020-09" db="EMBL/GenBank/DDBJ databases">
        <authorList>
            <person name="Sun Q."/>
            <person name="Zhou Y."/>
        </authorList>
    </citation>
    <scope>NUCLEOTIDE SEQUENCE</scope>
    <source>
        <strain evidence="13">CGMCC 1.15367</strain>
    </source>
</reference>
<dbReference type="GO" id="GO:0004789">
    <property type="term" value="F:thiamine-phosphate diphosphorylase activity"/>
    <property type="evidence" value="ECO:0007669"/>
    <property type="project" value="UniProtKB-UniRule"/>
</dbReference>
<evidence type="ECO:0000256" key="9">
    <source>
        <dbReference type="HAMAP-Rule" id="MF_00097"/>
    </source>
</evidence>